<keyword evidence="5 9" id="KW-0862">Zinc</keyword>
<dbReference type="SUPFAM" id="SSF51069">
    <property type="entry name" value="Carbonic anhydrase"/>
    <property type="match status" value="1"/>
</dbReference>
<evidence type="ECO:0000256" key="8">
    <source>
        <dbReference type="ARBA" id="ARBA00048348"/>
    </source>
</evidence>
<dbReference type="Pfam" id="PF00194">
    <property type="entry name" value="Carb_anhydrase"/>
    <property type="match status" value="1"/>
</dbReference>
<gene>
    <name evidence="12" type="primary">LOC115213461</name>
</gene>
<evidence type="ECO:0000256" key="2">
    <source>
        <dbReference type="ARBA" id="ARBA00010718"/>
    </source>
</evidence>
<comment type="similarity">
    <text evidence="2 9">Belongs to the alpha-carbonic anhydrase family.</text>
</comment>
<dbReference type="KEGG" id="osn:115213461"/>
<dbReference type="GO" id="GO:0004089">
    <property type="term" value="F:carbonate dehydratase activity"/>
    <property type="evidence" value="ECO:0007669"/>
    <property type="project" value="UniProtKB-UniRule"/>
</dbReference>
<dbReference type="CDD" id="cd00326">
    <property type="entry name" value="alpha_CA"/>
    <property type="match status" value="1"/>
</dbReference>
<accession>A0A6P7SIV1</accession>
<evidence type="ECO:0000259" key="10">
    <source>
        <dbReference type="PROSITE" id="PS51144"/>
    </source>
</evidence>
<dbReference type="GO" id="GO:0008270">
    <property type="term" value="F:zinc ion binding"/>
    <property type="evidence" value="ECO:0007669"/>
    <property type="project" value="UniProtKB-UniRule"/>
</dbReference>
<dbReference type="FunFam" id="3.10.200.10:FF:000003">
    <property type="entry name" value="Carbonic anhydrase 12"/>
    <property type="match status" value="1"/>
</dbReference>
<keyword evidence="4 9" id="KW-0479">Metal-binding</keyword>
<evidence type="ECO:0000256" key="3">
    <source>
        <dbReference type="ARBA" id="ARBA00012925"/>
    </source>
</evidence>
<dbReference type="SMART" id="SM01057">
    <property type="entry name" value="Carb_anhydrase"/>
    <property type="match status" value="1"/>
</dbReference>
<evidence type="ECO:0000256" key="7">
    <source>
        <dbReference type="ARBA" id="ARBA00023239"/>
    </source>
</evidence>
<keyword evidence="6" id="KW-0325">Glycoprotein</keyword>
<evidence type="ECO:0000313" key="11">
    <source>
        <dbReference type="Proteomes" id="UP000515154"/>
    </source>
</evidence>
<feature type="signal peptide" evidence="9">
    <location>
        <begin position="1"/>
        <end position="23"/>
    </location>
</feature>
<keyword evidence="7 9" id="KW-0456">Lyase</keyword>
<dbReference type="AlphaFoldDB" id="A0A6P7SIV1"/>
<dbReference type="PROSITE" id="PS00162">
    <property type="entry name" value="ALPHA_CA_1"/>
    <property type="match status" value="1"/>
</dbReference>
<sequence>MSLSSRIYFPPLGLLCFISLTSSWSYLEPGGTIDWSSKNNTCDETFQSPIDIITSEAIDKRFPPFHMEHYSTTADGARIVNNGHTVEVHLNQSPAPTLSGGGLDGIYTAVQFHFHWGSSDNYGSEHFLDGNSFPMEMHIVHYSQKYPNISEALTKKNGLAVLAIFFEVTNCNNTEFQCIIKKLPSLRNPGFPTRVYCNLLKLLPKNFDDFFRYSGSLTTPPCSESVVWTVYPKAVKISSWQINQLRTQLIRIYDGDRTVLVNNFRGLQSRNNRRIYKSIIDSGATLPRQFSQLVFLLVMILSVANLELFSSAGVI</sequence>
<name>A0A6P7SIV1_9MOLL</name>
<dbReference type="Proteomes" id="UP000515154">
    <property type="component" value="Linkage group LG6"/>
</dbReference>
<organism evidence="11 12">
    <name type="scientific">Octopus sinensis</name>
    <name type="common">East Asian common octopus</name>
    <dbReference type="NCBI Taxonomy" id="2607531"/>
    <lineage>
        <taxon>Eukaryota</taxon>
        <taxon>Metazoa</taxon>
        <taxon>Spiralia</taxon>
        <taxon>Lophotrochozoa</taxon>
        <taxon>Mollusca</taxon>
        <taxon>Cephalopoda</taxon>
        <taxon>Coleoidea</taxon>
        <taxon>Octopodiformes</taxon>
        <taxon>Octopoda</taxon>
        <taxon>Incirrata</taxon>
        <taxon>Octopodidae</taxon>
        <taxon>Octopus</taxon>
    </lineage>
</organism>
<dbReference type="InterPro" id="IPR023561">
    <property type="entry name" value="Carbonic_anhydrase_a-class"/>
</dbReference>
<dbReference type="Gene3D" id="3.10.200.10">
    <property type="entry name" value="Alpha carbonic anhydrase"/>
    <property type="match status" value="1"/>
</dbReference>
<evidence type="ECO:0000256" key="5">
    <source>
        <dbReference type="ARBA" id="ARBA00022833"/>
    </source>
</evidence>
<feature type="domain" description="Alpha-carbonic anhydrase" evidence="10">
    <location>
        <begin position="22"/>
        <end position="279"/>
    </location>
</feature>
<evidence type="ECO:0000256" key="1">
    <source>
        <dbReference type="ARBA" id="ARBA00002904"/>
    </source>
</evidence>
<comment type="cofactor">
    <cofactor evidence="9">
        <name>Zn(2+)</name>
        <dbReference type="ChEBI" id="CHEBI:29105"/>
    </cofactor>
</comment>
<dbReference type="PANTHER" id="PTHR18952">
    <property type="entry name" value="CARBONIC ANHYDRASE"/>
    <property type="match status" value="1"/>
</dbReference>
<evidence type="ECO:0000256" key="4">
    <source>
        <dbReference type="ARBA" id="ARBA00022723"/>
    </source>
</evidence>
<keyword evidence="11" id="KW-1185">Reference proteome</keyword>
<protein>
    <recommendedName>
        <fullName evidence="3 9">Carbonic anhydrase</fullName>
        <ecNumber evidence="3 9">4.2.1.1</ecNumber>
    </recommendedName>
</protein>
<evidence type="ECO:0000313" key="12">
    <source>
        <dbReference type="RefSeq" id="XP_029638304.1"/>
    </source>
</evidence>
<evidence type="ECO:0000256" key="6">
    <source>
        <dbReference type="ARBA" id="ARBA00023180"/>
    </source>
</evidence>
<dbReference type="PANTHER" id="PTHR18952:SF265">
    <property type="entry name" value="CARBONIC ANHYDRASE"/>
    <property type="match status" value="1"/>
</dbReference>
<dbReference type="EC" id="4.2.1.1" evidence="3 9"/>
<dbReference type="GO" id="GO:0005886">
    <property type="term" value="C:plasma membrane"/>
    <property type="evidence" value="ECO:0007669"/>
    <property type="project" value="TreeGrafter"/>
</dbReference>
<proteinExistence type="inferred from homology"/>
<comment type="function">
    <text evidence="1 9">Reversible hydration of carbon dioxide.</text>
</comment>
<reference evidence="12" key="1">
    <citation type="submission" date="2025-08" db="UniProtKB">
        <authorList>
            <consortium name="RefSeq"/>
        </authorList>
    </citation>
    <scope>IDENTIFICATION</scope>
</reference>
<evidence type="ECO:0000256" key="9">
    <source>
        <dbReference type="RuleBase" id="RU367011"/>
    </source>
</evidence>
<feature type="chain" id="PRO_5028511792" description="Carbonic anhydrase" evidence="9">
    <location>
        <begin position="24"/>
        <end position="315"/>
    </location>
</feature>
<comment type="catalytic activity">
    <reaction evidence="8 9">
        <text>hydrogencarbonate + H(+) = CO2 + H2O</text>
        <dbReference type="Rhea" id="RHEA:10748"/>
        <dbReference type="ChEBI" id="CHEBI:15377"/>
        <dbReference type="ChEBI" id="CHEBI:15378"/>
        <dbReference type="ChEBI" id="CHEBI:16526"/>
        <dbReference type="ChEBI" id="CHEBI:17544"/>
        <dbReference type="EC" id="4.2.1.1"/>
    </reaction>
</comment>
<dbReference type="InterPro" id="IPR036398">
    <property type="entry name" value="CA_dom_sf"/>
</dbReference>
<dbReference type="PROSITE" id="PS51144">
    <property type="entry name" value="ALPHA_CA_2"/>
    <property type="match status" value="1"/>
</dbReference>
<dbReference type="InterPro" id="IPR018338">
    <property type="entry name" value="Carbonic_anhydrase_a-class_CS"/>
</dbReference>
<dbReference type="RefSeq" id="XP_029638304.1">
    <property type="nucleotide sequence ID" value="XM_029782444.2"/>
</dbReference>
<dbReference type="InterPro" id="IPR001148">
    <property type="entry name" value="CA_dom"/>
</dbReference>
<keyword evidence="9" id="KW-0732">Signal</keyword>